<dbReference type="PANTHER" id="PTHR43877">
    <property type="entry name" value="AMINOALKYLPHOSPHONATE N-ACETYLTRANSFERASE-RELATED-RELATED"/>
    <property type="match status" value="1"/>
</dbReference>
<reference evidence="5 7" key="2">
    <citation type="submission" date="2020-04" db="EMBL/GenBank/DDBJ databases">
        <title>Novel strain L. Fermentum HFD1 producer antibacterial peptides.</title>
        <authorList>
            <person name="Ozhegov G.D."/>
            <person name="Pavlova A.S."/>
            <person name="Zhuravleva D.E."/>
            <person name="Gogoleva N.V."/>
            <person name="Shagimardanova E.I."/>
            <person name="Markelova M.I."/>
            <person name="Yarullina D.R."/>
            <person name="Kayumov A.R."/>
        </authorList>
    </citation>
    <scope>NUCLEOTIDE SEQUENCE [LARGE SCALE GENOMIC DNA]</scope>
    <source>
        <strain evidence="5 7">HFD1</strain>
    </source>
</reference>
<dbReference type="Pfam" id="PF00583">
    <property type="entry name" value="Acetyltransf_1"/>
    <property type="match status" value="1"/>
</dbReference>
<keyword evidence="1 4" id="KW-0808">Transferase</keyword>
<dbReference type="PATRIC" id="fig|1613.112.peg.1900"/>
<keyword evidence="2" id="KW-0012">Acyltransferase</keyword>
<evidence type="ECO:0000256" key="1">
    <source>
        <dbReference type="ARBA" id="ARBA00022679"/>
    </source>
</evidence>
<accession>A0A0F4HC27</accession>
<dbReference type="EMBL" id="CP050919">
    <property type="protein sequence ID" value="QIX58586.1"/>
    <property type="molecule type" value="Genomic_DNA"/>
</dbReference>
<gene>
    <name evidence="5" type="ORF">HCY95_01022</name>
    <name evidence="4" type="ORF">LACFE_CDS1815</name>
</gene>
<dbReference type="EMBL" id="CP017151">
    <property type="protein sequence ID" value="AOR75258.1"/>
    <property type="molecule type" value="Genomic_DNA"/>
</dbReference>
<dbReference type="AlphaFoldDB" id="A0A0F4HC27"/>
<dbReference type="PROSITE" id="PS51186">
    <property type="entry name" value="GNAT"/>
    <property type="match status" value="1"/>
</dbReference>
<dbReference type="InterPro" id="IPR050832">
    <property type="entry name" value="Bact_Acetyltransf"/>
</dbReference>
<name>A0A0F4HC27_LIMFE</name>
<sequence>MINYRRLTKTDLPQVIAFYKDACDHQQFDQYSPDWTWGVYPSEQSLEESLNDLFIGAFDDDGTLLGAGILTKGEDPDYPSEAWKIPATDDQIAILHLLAVGPAARGKGVASGLLAQLKQVAKEAGAIVIHLDVIDGNPPADALYQKNGYQLAKRVVIDYEDVGRQEANLYELKL</sequence>
<dbReference type="InterPro" id="IPR016181">
    <property type="entry name" value="Acyl_CoA_acyltransferase"/>
</dbReference>
<dbReference type="SUPFAM" id="SSF55729">
    <property type="entry name" value="Acyl-CoA N-acyltransferases (Nat)"/>
    <property type="match status" value="1"/>
</dbReference>
<evidence type="ECO:0000313" key="4">
    <source>
        <dbReference type="EMBL" id="AOR75258.1"/>
    </source>
</evidence>
<dbReference type="Gene3D" id="3.40.630.30">
    <property type="match status" value="1"/>
</dbReference>
<evidence type="ECO:0000256" key="2">
    <source>
        <dbReference type="ARBA" id="ARBA00023315"/>
    </source>
</evidence>
<dbReference type="Proteomes" id="UP000503169">
    <property type="component" value="Chromosome"/>
</dbReference>
<evidence type="ECO:0000259" key="3">
    <source>
        <dbReference type="PROSITE" id="PS51186"/>
    </source>
</evidence>
<dbReference type="GO" id="GO:0016747">
    <property type="term" value="F:acyltransferase activity, transferring groups other than amino-acyl groups"/>
    <property type="evidence" value="ECO:0007669"/>
    <property type="project" value="InterPro"/>
</dbReference>
<evidence type="ECO:0000313" key="6">
    <source>
        <dbReference type="Proteomes" id="UP000094714"/>
    </source>
</evidence>
<dbReference type="InterPro" id="IPR000182">
    <property type="entry name" value="GNAT_dom"/>
</dbReference>
<evidence type="ECO:0000313" key="5">
    <source>
        <dbReference type="EMBL" id="QIX58586.1"/>
    </source>
</evidence>
<dbReference type="RefSeq" id="WP_003683058.1">
    <property type="nucleotide sequence ID" value="NZ_CALYNE010000009.1"/>
</dbReference>
<dbReference type="CDD" id="cd04301">
    <property type="entry name" value="NAT_SF"/>
    <property type="match status" value="1"/>
</dbReference>
<dbReference type="Proteomes" id="UP000094714">
    <property type="component" value="Chromosome"/>
</dbReference>
<organism evidence="4 6">
    <name type="scientific">Limosilactobacillus fermentum</name>
    <name type="common">Lactobacillus fermentum</name>
    <dbReference type="NCBI Taxonomy" id="1613"/>
    <lineage>
        <taxon>Bacteria</taxon>
        <taxon>Bacillati</taxon>
        <taxon>Bacillota</taxon>
        <taxon>Bacilli</taxon>
        <taxon>Lactobacillales</taxon>
        <taxon>Lactobacillaceae</taxon>
        <taxon>Limosilactobacillus</taxon>
    </lineage>
</organism>
<evidence type="ECO:0000313" key="7">
    <source>
        <dbReference type="Proteomes" id="UP000503169"/>
    </source>
</evidence>
<proteinExistence type="predicted"/>
<feature type="domain" description="N-acetyltransferase" evidence="3">
    <location>
        <begin position="2"/>
        <end position="174"/>
    </location>
</feature>
<reference evidence="4 6" key="1">
    <citation type="submission" date="2016-09" db="EMBL/GenBank/DDBJ databases">
        <title>Genome Sequence of the Lactobacillus fermentum strain NCC2970 (CNCM I-5068).</title>
        <authorList>
            <person name="Barretto C."/>
            <person name="Ngom-Bru C."/>
            <person name="Genevaz A."/>
            <person name="Fournier C."/>
            <person name="Moine D."/>
            <person name="Kassam M."/>
            <person name="Iltis A."/>
            <person name="Sagory-Zalkind P."/>
            <person name="Faucherand G."/>
            <person name="Descombes P."/>
            <person name="Duboux S."/>
        </authorList>
    </citation>
    <scope>NUCLEOTIDE SEQUENCE [LARGE SCALE GENOMIC DNA]</scope>
    <source>
        <strain evidence="4 6">NCC2970</strain>
    </source>
</reference>
<protein>
    <submittedName>
        <fullName evidence="4">Acetyltransferase</fullName>
    </submittedName>
</protein>
<dbReference type="PANTHER" id="PTHR43877:SF2">
    <property type="entry name" value="AMINOALKYLPHOSPHONATE N-ACETYLTRANSFERASE-RELATED"/>
    <property type="match status" value="1"/>
</dbReference>